<keyword evidence="3 7" id="KW-1133">Transmembrane helix</keyword>
<sequence length="902" mass="100431">MATRRTSSVKVQRDSGGFTNVLASAVLEWLLIFLLFIDAVFSYLVTKFARYYNLQTPCLLCSRLDHVLGEEKPGFYRNLICGGHKLEISSLVLCHIHDKLADVHGMCEGCFFSFATENKSNSETFRLLVGKLGTELEFCVDQDPLLEDSKLEPLSTRHCSCCNEPWRSRSYAQRFLQAKSIGSEVAELDTTLPGLVGHNGLHCRDVLKKRRNKLSGSVTSRFGTSGFDPLSHVGYTELKITSDSESEVPFSDDDDGNALVCETDAIKEDFTVQYVPLEPCTTSPDILPKILFDDVASEKLIHQVSIPEPSLLVPLVQPAVSEPHDETSLASAVANGHGLEELNWHHVEQKVNPSALCELISLDDIPPSSNVVDAPVEVSREKLDVKGTGDGGNKSIIESGNICNPENRLTTLSGADLKTDQVLNEGGLLMSSYMDLSDAYKIAVGNKGRQVFGMLGEQLTGKDSARVNEDLKLLLSQISAARGMELSLNDMSPRVYGHGDELKFTDASSSTGLQILQKRISLERNESGFESLDGSIISEIEGESVVDRLKRQVEYDRKSMSALFKELEEERSASAVATNQAMAMITRLQEEKAALHMEALQYQRMMEEQAEYDVEALQKSNDLLVEREKEIQDLEAELEFYRNKFPKESMAENKLELMYDLKGGDTEVEHSDLSAIKNNANVPYNLLLTKKSEGSDKPEVTDMMCEDKNVSIVKNSLLEFDNERSYITQCLKKLENKLHLFSNNGVYEDMSNGGYSGKEADEVNDLEELHCTKETQENSQMEKEGLSMQKDPSVSRGSPPTQEKCIPSVGDPQFFSKEINRFDCNGKDSSMAGRETDLVALGNEVSDLNDRLEALEADKNFLNHTINSLQNGDEGLQFVQEIAHHLRELRRIGITRRDQAFA</sequence>
<dbReference type="EMBL" id="JABCRI010000016">
    <property type="protein sequence ID" value="KAF8392259.1"/>
    <property type="molecule type" value="Genomic_DNA"/>
</dbReference>
<dbReference type="InterPro" id="IPR007656">
    <property type="entry name" value="GTD-bd"/>
</dbReference>
<evidence type="ECO:0000256" key="5">
    <source>
        <dbReference type="SAM" id="Coils"/>
    </source>
</evidence>
<feature type="compositionally biased region" description="Basic and acidic residues" evidence="6">
    <location>
        <begin position="774"/>
        <end position="785"/>
    </location>
</feature>
<feature type="coiled-coil region" evidence="5">
    <location>
        <begin position="550"/>
        <end position="644"/>
    </location>
</feature>
<keyword evidence="4 7" id="KW-0472">Membrane</keyword>
<feature type="region of interest" description="Disordered" evidence="6">
    <location>
        <begin position="774"/>
        <end position="804"/>
    </location>
</feature>
<gene>
    <name evidence="9" type="ORF">HHK36_022601</name>
</gene>
<evidence type="ECO:0000256" key="6">
    <source>
        <dbReference type="SAM" id="MobiDB-lite"/>
    </source>
</evidence>
<feature type="compositionally biased region" description="Polar residues" evidence="6">
    <location>
        <begin position="790"/>
        <end position="801"/>
    </location>
</feature>
<evidence type="ECO:0000259" key="8">
    <source>
        <dbReference type="PROSITE" id="PS51775"/>
    </source>
</evidence>
<protein>
    <recommendedName>
        <fullName evidence="8">GTD-binding domain-containing protein</fullName>
    </recommendedName>
</protein>
<organism evidence="9 10">
    <name type="scientific">Tetracentron sinense</name>
    <name type="common">Spur-leaf</name>
    <dbReference type="NCBI Taxonomy" id="13715"/>
    <lineage>
        <taxon>Eukaryota</taxon>
        <taxon>Viridiplantae</taxon>
        <taxon>Streptophyta</taxon>
        <taxon>Embryophyta</taxon>
        <taxon>Tracheophyta</taxon>
        <taxon>Spermatophyta</taxon>
        <taxon>Magnoliopsida</taxon>
        <taxon>Trochodendrales</taxon>
        <taxon>Trochodendraceae</taxon>
        <taxon>Tetracentron</taxon>
    </lineage>
</organism>
<evidence type="ECO:0000256" key="7">
    <source>
        <dbReference type="SAM" id="Phobius"/>
    </source>
</evidence>
<comment type="caution">
    <text evidence="9">The sequence shown here is derived from an EMBL/GenBank/DDBJ whole genome shotgun (WGS) entry which is preliminary data.</text>
</comment>
<dbReference type="GO" id="GO:0080115">
    <property type="term" value="F:myosin XI tail binding"/>
    <property type="evidence" value="ECO:0007669"/>
    <property type="project" value="UniProtKB-ARBA"/>
</dbReference>
<dbReference type="AlphaFoldDB" id="A0A834YN43"/>
<name>A0A834YN43_TETSI</name>
<dbReference type="InterPro" id="IPR039306">
    <property type="entry name" value="MYOB"/>
</dbReference>
<dbReference type="Pfam" id="PF04576">
    <property type="entry name" value="Zein-binding"/>
    <property type="match status" value="1"/>
</dbReference>
<feature type="transmembrane region" description="Helical" evidence="7">
    <location>
        <begin position="21"/>
        <end position="45"/>
    </location>
</feature>
<keyword evidence="2 7" id="KW-0812">Transmembrane</keyword>
<accession>A0A834YN43</accession>
<keyword evidence="10" id="KW-1185">Reference proteome</keyword>
<dbReference type="OMA" id="YWDLICS"/>
<evidence type="ECO:0000313" key="9">
    <source>
        <dbReference type="EMBL" id="KAF8392259.1"/>
    </source>
</evidence>
<proteinExistence type="predicted"/>
<evidence type="ECO:0000256" key="1">
    <source>
        <dbReference type="ARBA" id="ARBA00004167"/>
    </source>
</evidence>
<dbReference type="PANTHER" id="PTHR31448:SF32">
    <property type="entry name" value="MYOSIN-BINDING PROTEIN 1"/>
    <property type="match status" value="1"/>
</dbReference>
<dbReference type="GO" id="GO:0016020">
    <property type="term" value="C:membrane"/>
    <property type="evidence" value="ECO:0007669"/>
    <property type="project" value="UniProtKB-SubCell"/>
</dbReference>
<keyword evidence="5" id="KW-0175">Coiled coil</keyword>
<feature type="coiled-coil region" evidence="5">
    <location>
        <begin position="838"/>
        <end position="872"/>
    </location>
</feature>
<evidence type="ECO:0000256" key="3">
    <source>
        <dbReference type="ARBA" id="ARBA00022989"/>
    </source>
</evidence>
<dbReference type="PROSITE" id="PS51775">
    <property type="entry name" value="GTD_BINDING"/>
    <property type="match status" value="1"/>
</dbReference>
<dbReference type="PANTHER" id="PTHR31448">
    <property type="entry name" value="MYOSIN-BINDING PROTEIN 2"/>
    <property type="match status" value="1"/>
</dbReference>
<dbReference type="Proteomes" id="UP000655225">
    <property type="component" value="Unassembled WGS sequence"/>
</dbReference>
<evidence type="ECO:0000313" key="10">
    <source>
        <dbReference type="Proteomes" id="UP000655225"/>
    </source>
</evidence>
<comment type="subcellular location">
    <subcellularLocation>
        <location evidence="1">Membrane</location>
        <topology evidence="1">Single-pass membrane protein</topology>
    </subcellularLocation>
</comment>
<dbReference type="OrthoDB" id="1047602at2759"/>
<feature type="domain" description="GTD-binding" evidence="8">
    <location>
        <begin position="544"/>
        <end position="642"/>
    </location>
</feature>
<reference evidence="9 10" key="1">
    <citation type="submission" date="2020-04" db="EMBL/GenBank/DDBJ databases">
        <title>Plant Genome Project.</title>
        <authorList>
            <person name="Zhang R.-G."/>
        </authorList>
    </citation>
    <scope>NUCLEOTIDE SEQUENCE [LARGE SCALE GENOMIC DNA]</scope>
    <source>
        <strain evidence="9">YNK0</strain>
        <tissue evidence="9">Leaf</tissue>
    </source>
</reference>
<evidence type="ECO:0000256" key="4">
    <source>
        <dbReference type="ARBA" id="ARBA00023136"/>
    </source>
</evidence>
<evidence type="ECO:0000256" key="2">
    <source>
        <dbReference type="ARBA" id="ARBA00022692"/>
    </source>
</evidence>